<reference evidence="8" key="2">
    <citation type="journal article" date="2021" name="PeerJ">
        <title>Extensive microbial diversity within the chicken gut microbiome revealed by metagenomics and culture.</title>
        <authorList>
            <person name="Gilroy R."/>
            <person name="Ravi A."/>
            <person name="Getino M."/>
            <person name="Pursley I."/>
            <person name="Horton D.L."/>
            <person name="Alikhan N.F."/>
            <person name="Baker D."/>
            <person name="Gharbi K."/>
            <person name="Hall N."/>
            <person name="Watson M."/>
            <person name="Adriaenssens E.M."/>
            <person name="Foster-Nyarko E."/>
            <person name="Jarju S."/>
            <person name="Secka A."/>
            <person name="Antonio M."/>
            <person name="Oren A."/>
            <person name="Chaudhuri R.R."/>
            <person name="La Ragione R."/>
            <person name="Hildebrand F."/>
            <person name="Pallen M.J."/>
        </authorList>
    </citation>
    <scope>NUCLEOTIDE SEQUENCE</scope>
    <source>
        <strain evidence="8">CHK191-8634</strain>
    </source>
</reference>
<gene>
    <name evidence="8" type="ORF">IAB67_04915</name>
</gene>
<keyword evidence="4 6" id="KW-1133">Transmembrane helix</keyword>
<evidence type="ECO:0000256" key="6">
    <source>
        <dbReference type="PIRNR" id="PIRNR018968"/>
    </source>
</evidence>
<dbReference type="Pfam" id="PF02687">
    <property type="entry name" value="FtsX"/>
    <property type="match status" value="1"/>
</dbReference>
<dbReference type="PANTHER" id="PTHR46795">
    <property type="entry name" value="ABC TRANSPORTER PERMEASE-RELATED-RELATED"/>
    <property type="match status" value="1"/>
</dbReference>
<evidence type="ECO:0000256" key="3">
    <source>
        <dbReference type="ARBA" id="ARBA00022692"/>
    </source>
</evidence>
<dbReference type="GO" id="GO:0005886">
    <property type="term" value="C:plasma membrane"/>
    <property type="evidence" value="ECO:0007669"/>
    <property type="project" value="UniProtKB-SubCell"/>
</dbReference>
<evidence type="ECO:0000313" key="9">
    <source>
        <dbReference type="Proteomes" id="UP000824073"/>
    </source>
</evidence>
<dbReference type="InterPro" id="IPR003838">
    <property type="entry name" value="ABC3_permease_C"/>
</dbReference>
<keyword evidence="2 6" id="KW-1003">Cell membrane</keyword>
<protein>
    <submittedName>
        <fullName evidence="8">FtsX-like permease family protein</fullName>
    </submittedName>
</protein>
<sequence length="662" mass="73270">MGKAFYLRLALSNLRRNRRMVMPYFFATAVLSGMFFIIYNLIDSQSVANVIYGPTLQGMLSIGINVMTFFTVIYMLYINSFLMSRRKTEFGLYGVLGLEKRHVGRIIFWENLILSGGGLLLGLVSGAVFGKLVFLILMRAMHSFAPGSTFSPTLSALLSTAGVFLVIFLLTCLYNIFKVRVASPIDLLHGEAKGEKKPRFTVPITILGVLTLGGGYALSLMSAIPTIALLSFWPAVLLVIVGTLCLFTSGSVFILNRLRKNKKFYYQPRNFVAVSGLLHRMKQNAAGLANICILSTMVIITMSGCCSLFFGQEAILRDTDPYDIMLELSTTDPEKRSAAIDEVVETAHGLAEEYGASLEDLTRLTWYDTYLWTTSGEEVSAAFFSADQFNQLAGTQYLLVSDELLLLGGSEGSLQYAQDSFGSAFTLEHLDSVPALSLADGLIKEDTVLIIAADDQALGHALAVLFGDSSDENLARIMHECLYFNIGLSQDDGVAFTAELEERFYDSAQSARTGNSYSTNFRSIFTDRASSLGTYGGLLVLGVFFTILFLTNTVIIIYFKQVSEGMEDRERFTIMQKVGMSDAEVRSTINRQVLIVFFLPLVGALLHTAAAVNIMVRLLELFWLYDIGITLTCMGVISLCFAVVYITVYRFTAKTYYKIVKW</sequence>
<dbReference type="InterPro" id="IPR027022">
    <property type="entry name" value="ABC_permease_BceB-typ"/>
</dbReference>
<evidence type="ECO:0000259" key="7">
    <source>
        <dbReference type="Pfam" id="PF02687"/>
    </source>
</evidence>
<keyword evidence="5 6" id="KW-0472">Membrane</keyword>
<feature type="transmembrane region" description="Helical" evidence="6">
    <location>
        <begin position="593"/>
        <end position="616"/>
    </location>
</feature>
<feature type="domain" description="ABC3 transporter permease C-terminal" evidence="7">
    <location>
        <begin position="66"/>
        <end position="181"/>
    </location>
</feature>
<comment type="subcellular location">
    <subcellularLocation>
        <location evidence="1 6">Cell membrane</location>
        <topology evidence="1 6">Multi-pass membrane protein</topology>
    </subcellularLocation>
</comment>
<comment type="similarity">
    <text evidence="6">Belongs to the ABC-4 integral membrane protein family.</text>
</comment>
<organism evidence="8 9">
    <name type="scientific">Candidatus Ventrousia excrementavium</name>
    <dbReference type="NCBI Taxonomy" id="2840961"/>
    <lineage>
        <taxon>Bacteria</taxon>
        <taxon>Bacillati</taxon>
        <taxon>Bacillota</taxon>
        <taxon>Clostridia</taxon>
        <taxon>Eubacteriales</taxon>
        <taxon>Clostridiaceae</taxon>
        <taxon>Clostridiaceae incertae sedis</taxon>
        <taxon>Candidatus Ventrousia</taxon>
    </lineage>
</organism>
<evidence type="ECO:0000313" key="8">
    <source>
        <dbReference type="EMBL" id="HIU43623.1"/>
    </source>
</evidence>
<feature type="transmembrane region" description="Helical" evidence="6">
    <location>
        <begin position="230"/>
        <end position="255"/>
    </location>
</feature>
<comment type="caution">
    <text evidence="8">The sequence shown here is derived from an EMBL/GenBank/DDBJ whole genome shotgun (WGS) entry which is preliminary data.</text>
</comment>
<dbReference type="Proteomes" id="UP000824073">
    <property type="component" value="Unassembled WGS sequence"/>
</dbReference>
<dbReference type="AlphaFoldDB" id="A0A9D1IUJ5"/>
<name>A0A9D1IUJ5_9CLOT</name>
<feature type="transmembrane region" description="Helical" evidence="6">
    <location>
        <begin position="157"/>
        <end position="177"/>
    </location>
</feature>
<reference evidence="8" key="1">
    <citation type="submission" date="2020-10" db="EMBL/GenBank/DDBJ databases">
        <authorList>
            <person name="Gilroy R."/>
        </authorList>
    </citation>
    <scope>NUCLEOTIDE SEQUENCE</scope>
    <source>
        <strain evidence="8">CHK191-8634</strain>
    </source>
</reference>
<evidence type="ECO:0000256" key="5">
    <source>
        <dbReference type="ARBA" id="ARBA00023136"/>
    </source>
</evidence>
<feature type="transmembrane region" description="Helical" evidence="6">
    <location>
        <begin position="198"/>
        <end position="218"/>
    </location>
</feature>
<evidence type="ECO:0000256" key="2">
    <source>
        <dbReference type="ARBA" id="ARBA00022475"/>
    </source>
</evidence>
<feature type="transmembrane region" description="Helical" evidence="6">
    <location>
        <begin position="622"/>
        <end position="648"/>
    </location>
</feature>
<feature type="transmembrane region" description="Helical" evidence="6">
    <location>
        <begin position="112"/>
        <end position="137"/>
    </location>
</feature>
<keyword evidence="6" id="KW-0813">Transport</keyword>
<accession>A0A9D1IUJ5</accession>
<dbReference type="EMBL" id="DVMR01000041">
    <property type="protein sequence ID" value="HIU43623.1"/>
    <property type="molecule type" value="Genomic_DNA"/>
</dbReference>
<dbReference type="PANTHER" id="PTHR46795:SF3">
    <property type="entry name" value="ABC TRANSPORTER PERMEASE"/>
    <property type="match status" value="1"/>
</dbReference>
<keyword evidence="3 6" id="KW-0812">Transmembrane</keyword>
<feature type="transmembrane region" description="Helical" evidence="6">
    <location>
        <begin position="21"/>
        <end position="42"/>
    </location>
</feature>
<evidence type="ECO:0000256" key="4">
    <source>
        <dbReference type="ARBA" id="ARBA00022989"/>
    </source>
</evidence>
<feature type="transmembrane region" description="Helical" evidence="6">
    <location>
        <begin position="62"/>
        <end position="82"/>
    </location>
</feature>
<dbReference type="GO" id="GO:0055085">
    <property type="term" value="P:transmembrane transport"/>
    <property type="evidence" value="ECO:0007669"/>
    <property type="project" value="UniProtKB-UniRule"/>
</dbReference>
<feature type="transmembrane region" description="Helical" evidence="6">
    <location>
        <begin position="535"/>
        <end position="559"/>
    </location>
</feature>
<feature type="transmembrane region" description="Helical" evidence="6">
    <location>
        <begin position="288"/>
        <end position="310"/>
    </location>
</feature>
<dbReference type="InterPro" id="IPR052536">
    <property type="entry name" value="ABC-4_Integral_Memb_Prot"/>
</dbReference>
<proteinExistence type="inferred from homology"/>
<evidence type="ECO:0000256" key="1">
    <source>
        <dbReference type="ARBA" id="ARBA00004651"/>
    </source>
</evidence>
<dbReference type="PIRSF" id="PIRSF018968">
    <property type="entry name" value="ABC_permease_BceB"/>
    <property type="match status" value="1"/>
</dbReference>